<evidence type="ECO:0000256" key="1">
    <source>
        <dbReference type="ARBA" id="ARBA00006484"/>
    </source>
</evidence>
<evidence type="ECO:0000313" key="4">
    <source>
        <dbReference type="EMBL" id="AJG24559.1"/>
    </source>
</evidence>
<keyword evidence="3" id="KW-0520">NAD</keyword>
<sequence>MTQRLAGKLALVTAAGQGIGRATAEAYLREGARVIAADIDARLLEALAGQPGCTTLRLDVTDGAAVQAAAKQAGALDILFNGAGFVHHGTILECDEAAFDFSMNLNVRAMYSMMRAFLPAMVARRRGSIVNMASVAGSIKGAPNRFVYGATKAAVIGMTKSVAADYIGHGIRCNAICPGTVESPSLRQRIADQARDGGRSLAEVEAAFVARQPMGRIGSAAEIAALAVYLGSDESAFTTGTAQVIDGGWSN</sequence>
<protein>
    <submittedName>
        <fullName evidence="4">2-keto-3-deoxy-L-fuconate dehydrogenase</fullName>
    </submittedName>
</protein>
<dbReference type="PANTHER" id="PTHR43477:SF4">
    <property type="entry name" value="DEHYDROGENASE_REDUCTASE SDR FAMILY MEMBER 6"/>
    <property type="match status" value="1"/>
</dbReference>
<reference evidence="4 5" key="1">
    <citation type="journal article" date="2015" name="Genome Announc.">
        <title>Complete Genome Sequence of Cupriavidus basilensis 4G11, Isolated from the Oak Ridge Field Research Center Site.</title>
        <authorList>
            <person name="Ray J."/>
            <person name="Waters R.J."/>
            <person name="Skerker J.M."/>
            <person name="Kuehl J.V."/>
            <person name="Price M.N."/>
            <person name="Huang J."/>
            <person name="Chakraborty R."/>
            <person name="Arkin A.P."/>
            <person name="Deutschbauer A."/>
        </authorList>
    </citation>
    <scope>NUCLEOTIDE SEQUENCE [LARGE SCALE GENOMIC DNA]</scope>
    <source>
        <strain evidence="4">4G11</strain>
    </source>
</reference>
<dbReference type="GO" id="GO:0016491">
    <property type="term" value="F:oxidoreductase activity"/>
    <property type="evidence" value="ECO:0007669"/>
    <property type="project" value="UniProtKB-KW"/>
</dbReference>
<dbReference type="KEGG" id="cbw:RR42_s2978"/>
<dbReference type="OrthoDB" id="9806974at2"/>
<keyword evidence="2" id="KW-0560">Oxidoreductase</keyword>
<gene>
    <name evidence="4" type="ORF">RR42_s2978</name>
</gene>
<dbReference type="InterPro" id="IPR020904">
    <property type="entry name" value="Sc_DH/Rdtase_CS"/>
</dbReference>
<dbReference type="SUPFAM" id="SSF51735">
    <property type="entry name" value="NAD(P)-binding Rossmann-fold domains"/>
    <property type="match status" value="1"/>
</dbReference>
<accession>A0A0C4YRE2</accession>
<dbReference type="InterPro" id="IPR002347">
    <property type="entry name" value="SDR_fam"/>
</dbReference>
<evidence type="ECO:0000313" key="5">
    <source>
        <dbReference type="Proteomes" id="UP000031843"/>
    </source>
</evidence>
<dbReference type="InterPro" id="IPR036291">
    <property type="entry name" value="NAD(P)-bd_dom_sf"/>
</dbReference>
<evidence type="ECO:0000256" key="2">
    <source>
        <dbReference type="ARBA" id="ARBA00023002"/>
    </source>
</evidence>
<comment type="similarity">
    <text evidence="1">Belongs to the short-chain dehydrogenases/reductases (SDR) family.</text>
</comment>
<dbReference type="PRINTS" id="PR00081">
    <property type="entry name" value="GDHRDH"/>
</dbReference>
<dbReference type="Pfam" id="PF13561">
    <property type="entry name" value="adh_short_C2"/>
    <property type="match status" value="1"/>
</dbReference>
<dbReference type="PROSITE" id="PS00061">
    <property type="entry name" value="ADH_SHORT"/>
    <property type="match status" value="1"/>
</dbReference>
<dbReference type="Proteomes" id="UP000031843">
    <property type="component" value="Chromosome secondary"/>
</dbReference>
<proteinExistence type="inferred from homology"/>
<dbReference type="PRINTS" id="PR00080">
    <property type="entry name" value="SDRFAMILY"/>
</dbReference>
<dbReference type="FunFam" id="3.40.50.720:FF:000084">
    <property type="entry name" value="Short-chain dehydrogenase reductase"/>
    <property type="match status" value="1"/>
</dbReference>
<dbReference type="AlphaFoldDB" id="A0A0C4YRE2"/>
<organism evidence="4 5">
    <name type="scientific">Cupriavidus basilensis</name>
    <dbReference type="NCBI Taxonomy" id="68895"/>
    <lineage>
        <taxon>Bacteria</taxon>
        <taxon>Pseudomonadati</taxon>
        <taxon>Pseudomonadota</taxon>
        <taxon>Betaproteobacteria</taxon>
        <taxon>Burkholderiales</taxon>
        <taxon>Burkholderiaceae</taxon>
        <taxon>Cupriavidus</taxon>
    </lineage>
</organism>
<dbReference type="PANTHER" id="PTHR43477">
    <property type="entry name" value="DIHYDROANTICAPSIN 7-DEHYDROGENASE"/>
    <property type="match status" value="1"/>
</dbReference>
<dbReference type="STRING" id="68895.RR42_s2978"/>
<name>A0A0C4YRE2_9BURK</name>
<evidence type="ECO:0000256" key="3">
    <source>
        <dbReference type="ARBA" id="ARBA00023027"/>
    </source>
</evidence>
<dbReference type="EMBL" id="CP010537">
    <property type="protein sequence ID" value="AJG24559.1"/>
    <property type="molecule type" value="Genomic_DNA"/>
</dbReference>
<dbReference type="Gene3D" id="3.40.50.720">
    <property type="entry name" value="NAD(P)-binding Rossmann-like Domain"/>
    <property type="match status" value="1"/>
</dbReference>
<keyword evidence="5" id="KW-1185">Reference proteome</keyword>
<dbReference type="RefSeq" id="WP_043356753.1">
    <property type="nucleotide sequence ID" value="NZ_CP010537.1"/>
</dbReference>
<dbReference type="InterPro" id="IPR051122">
    <property type="entry name" value="SDR_DHRS6-like"/>
</dbReference>